<reference evidence="2 3" key="1">
    <citation type="submission" date="2023-09" db="EMBL/GenBank/DDBJ databases">
        <title>Pyrofollis japonicus gen. nov. sp. nov., a novel member of the family Pyrodictiaceae isolated from the Iheya North hydrothermal field.</title>
        <authorList>
            <person name="Miyazaki U."/>
            <person name="Sanari M."/>
            <person name="Tame A."/>
            <person name="Kitajima M."/>
            <person name="Okamoto A."/>
            <person name="Sawayama S."/>
            <person name="Miyazaki J."/>
            <person name="Takai K."/>
            <person name="Nakagawa S."/>
        </authorList>
    </citation>
    <scope>NUCLEOTIDE SEQUENCE [LARGE SCALE GENOMIC DNA]</scope>
    <source>
        <strain evidence="2 3">AV2</strain>
    </source>
</reference>
<keyword evidence="1" id="KW-0812">Transmembrane</keyword>
<evidence type="ECO:0000313" key="3">
    <source>
        <dbReference type="Proteomes" id="UP001341135"/>
    </source>
</evidence>
<sequence>MSARLLGYRARMYIASDGILPSLSVRVDGDPQGLRRIVILYSPYLFNVAAIVAASTLPLKLIAIFTLPNILLEEGRNTMLTSMAAAMGIITAIALVGNGLRIVN</sequence>
<evidence type="ECO:0000313" key="2">
    <source>
        <dbReference type="EMBL" id="BES81387.1"/>
    </source>
</evidence>
<dbReference type="Proteomes" id="UP001341135">
    <property type="component" value="Chromosome"/>
</dbReference>
<keyword evidence="1" id="KW-1133">Transmembrane helix</keyword>
<feature type="transmembrane region" description="Helical" evidence="1">
    <location>
        <begin position="79"/>
        <end position="100"/>
    </location>
</feature>
<name>A0ABM8IX18_9CREN</name>
<keyword evidence="1" id="KW-0472">Membrane</keyword>
<gene>
    <name evidence="2" type="ORF">PABY_09540</name>
</gene>
<protein>
    <submittedName>
        <fullName evidence="2">Uncharacterized protein</fullName>
    </submittedName>
</protein>
<evidence type="ECO:0000256" key="1">
    <source>
        <dbReference type="SAM" id="Phobius"/>
    </source>
</evidence>
<keyword evidence="3" id="KW-1185">Reference proteome</keyword>
<feature type="transmembrane region" description="Helical" evidence="1">
    <location>
        <begin position="44"/>
        <end position="67"/>
    </location>
</feature>
<proteinExistence type="predicted"/>
<accession>A0ABM8IX18</accession>
<dbReference type="EMBL" id="AP028907">
    <property type="protein sequence ID" value="BES81387.1"/>
    <property type="molecule type" value="Genomic_DNA"/>
</dbReference>
<organism evidence="2 3">
    <name type="scientific">Pyrodictium abyssi</name>
    <dbReference type="NCBI Taxonomy" id="54256"/>
    <lineage>
        <taxon>Archaea</taxon>
        <taxon>Thermoproteota</taxon>
        <taxon>Thermoprotei</taxon>
        <taxon>Desulfurococcales</taxon>
        <taxon>Pyrodictiaceae</taxon>
        <taxon>Pyrodictium</taxon>
    </lineage>
</organism>